<keyword evidence="2" id="KW-1185">Reference proteome</keyword>
<proteinExistence type="predicted"/>
<sequence>MSAKKCASADSSKIQRKSISLDMKLQVQQFLGQYDQELIELHGGSLSNEDLNVLWAHNGPAVDESE</sequence>
<dbReference type="AlphaFoldDB" id="A0A0V1GST0"/>
<accession>A0A0V1GST0</accession>
<name>A0A0V1GST0_9BILA</name>
<comment type="caution">
    <text evidence="1">The sequence shown here is derived from an EMBL/GenBank/DDBJ whole genome shotgun (WGS) entry which is preliminary data.</text>
</comment>
<gene>
    <name evidence="1" type="ORF">T11_11538</name>
</gene>
<dbReference type="EMBL" id="JYDP01000310">
    <property type="protein sequence ID" value="KRZ01265.1"/>
    <property type="molecule type" value="Genomic_DNA"/>
</dbReference>
<organism evidence="1 2">
    <name type="scientific">Trichinella zimbabwensis</name>
    <dbReference type="NCBI Taxonomy" id="268475"/>
    <lineage>
        <taxon>Eukaryota</taxon>
        <taxon>Metazoa</taxon>
        <taxon>Ecdysozoa</taxon>
        <taxon>Nematoda</taxon>
        <taxon>Enoplea</taxon>
        <taxon>Dorylaimia</taxon>
        <taxon>Trichinellida</taxon>
        <taxon>Trichinellidae</taxon>
        <taxon>Trichinella</taxon>
    </lineage>
</organism>
<evidence type="ECO:0000313" key="1">
    <source>
        <dbReference type="EMBL" id="KRZ01265.1"/>
    </source>
</evidence>
<protein>
    <submittedName>
        <fullName evidence="1">Uncharacterized protein</fullName>
    </submittedName>
</protein>
<reference evidence="1 2" key="1">
    <citation type="submission" date="2015-01" db="EMBL/GenBank/DDBJ databases">
        <title>Evolution of Trichinella species and genotypes.</title>
        <authorList>
            <person name="Korhonen P.K."/>
            <person name="Edoardo P."/>
            <person name="Giuseppe L.R."/>
            <person name="Gasser R.B."/>
        </authorList>
    </citation>
    <scope>NUCLEOTIDE SEQUENCE [LARGE SCALE GENOMIC DNA]</scope>
    <source>
        <strain evidence="1">ISS1029</strain>
    </source>
</reference>
<evidence type="ECO:0000313" key="2">
    <source>
        <dbReference type="Proteomes" id="UP000055024"/>
    </source>
</evidence>
<dbReference type="Proteomes" id="UP000055024">
    <property type="component" value="Unassembled WGS sequence"/>
</dbReference>